<dbReference type="InParanoid" id="A0A7M7J1D2"/>
<dbReference type="InterPro" id="IPR036397">
    <property type="entry name" value="RNaseH_sf"/>
</dbReference>
<dbReference type="GO" id="GO:0006139">
    <property type="term" value="P:nucleobase-containing compound metabolic process"/>
    <property type="evidence" value="ECO:0007669"/>
    <property type="project" value="InterPro"/>
</dbReference>
<evidence type="ECO:0000256" key="2">
    <source>
        <dbReference type="ARBA" id="ARBA00022801"/>
    </source>
</evidence>
<dbReference type="GO" id="GO:0005634">
    <property type="term" value="C:nucleus"/>
    <property type="evidence" value="ECO:0007669"/>
    <property type="project" value="TreeGrafter"/>
</dbReference>
<dbReference type="RefSeq" id="XP_022645467.1">
    <property type="nucleotide sequence ID" value="XM_022789732.1"/>
</dbReference>
<dbReference type="InterPro" id="IPR012337">
    <property type="entry name" value="RNaseH-like_sf"/>
</dbReference>
<evidence type="ECO:0000313" key="6">
    <source>
        <dbReference type="Proteomes" id="UP000594260"/>
    </source>
</evidence>
<dbReference type="EnsemblMetazoa" id="XM_022789732">
    <property type="protein sequence ID" value="XP_022645467"/>
    <property type="gene ID" value="LOC111243736"/>
</dbReference>
<evidence type="ECO:0000313" key="5">
    <source>
        <dbReference type="EnsemblMetazoa" id="XP_022645467"/>
    </source>
</evidence>
<dbReference type="InterPro" id="IPR002562">
    <property type="entry name" value="3'-5'_exonuclease_dom"/>
</dbReference>
<keyword evidence="1" id="KW-0540">Nuclease</keyword>
<dbReference type="Gene3D" id="3.30.420.10">
    <property type="entry name" value="Ribonuclease H-like superfamily/Ribonuclease H"/>
    <property type="match status" value="1"/>
</dbReference>
<dbReference type="Pfam" id="PF01612">
    <property type="entry name" value="DNA_pol_A_exo1"/>
    <property type="match status" value="1"/>
</dbReference>
<dbReference type="OMA" id="CAHGERV"/>
<feature type="domain" description="3'-5' exonuclease" evidence="4">
    <location>
        <begin position="80"/>
        <end position="263"/>
    </location>
</feature>
<dbReference type="GO" id="GO:0005737">
    <property type="term" value="C:cytoplasm"/>
    <property type="evidence" value="ECO:0007669"/>
    <property type="project" value="TreeGrafter"/>
</dbReference>
<dbReference type="AlphaFoldDB" id="A0A7M7J1D2"/>
<keyword evidence="3" id="KW-0269">Exonuclease</keyword>
<dbReference type="CDD" id="cd06141">
    <property type="entry name" value="WRN_exo"/>
    <property type="match status" value="1"/>
</dbReference>
<evidence type="ECO:0000256" key="3">
    <source>
        <dbReference type="ARBA" id="ARBA00022839"/>
    </source>
</evidence>
<proteinExistence type="predicted"/>
<dbReference type="GeneID" id="111243736"/>
<protein>
    <recommendedName>
        <fullName evidence="4">3'-5' exonuclease domain-containing protein</fullName>
    </recommendedName>
</protein>
<dbReference type="PANTHER" id="PTHR13620:SF104">
    <property type="entry name" value="EXONUCLEASE 3'-5' DOMAIN-CONTAINING PROTEIN 2"/>
    <property type="match status" value="1"/>
</dbReference>
<dbReference type="PANTHER" id="PTHR13620">
    <property type="entry name" value="3-5 EXONUCLEASE"/>
    <property type="match status" value="1"/>
</dbReference>
<keyword evidence="6" id="KW-1185">Reference proteome</keyword>
<dbReference type="SUPFAM" id="SSF53098">
    <property type="entry name" value="Ribonuclease H-like"/>
    <property type="match status" value="1"/>
</dbReference>
<dbReference type="OrthoDB" id="1920326at2759"/>
<dbReference type="GO" id="GO:0008408">
    <property type="term" value="F:3'-5' exonuclease activity"/>
    <property type="evidence" value="ECO:0007669"/>
    <property type="project" value="InterPro"/>
</dbReference>
<name>A0A7M7J1D2_VARDE</name>
<organism evidence="5 6">
    <name type="scientific">Varroa destructor</name>
    <name type="common">Honeybee mite</name>
    <dbReference type="NCBI Taxonomy" id="109461"/>
    <lineage>
        <taxon>Eukaryota</taxon>
        <taxon>Metazoa</taxon>
        <taxon>Ecdysozoa</taxon>
        <taxon>Arthropoda</taxon>
        <taxon>Chelicerata</taxon>
        <taxon>Arachnida</taxon>
        <taxon>Acari</taxon>
        <taxon>Parasitiformes</taxon>
        <taxon>Mesostigmata</taxon>
        <taxon>Gamasina</taxon>
        <taxon>Dermanyssoidea</taxon>
        <taxon>Varroidae</taxon>
        <taxon>Varroa</taxon>
    </lineage>
</organism>
<keyword evidence="2" id="KW-0378">Hydrolase</keyword>
<dbReference type="Proteomes" id="UP000594260">
    <property type="component" value="Unplaced"/>
</dbReference>
<dbReference type="KEGG" id="vde:111243736"/>
<dbReference type="InterPro" id="IPR051132">
    <property type="entry name" value="3-5_Exonuclease_domain"/>
</dbReference>
<reference evidence="5" key="1">
    <citation type="submission" date="2021-01" db="UniProtKB">
        <authorList>
            <consortium name="EnsemblMetazoa"/>
        </authorList>
    </citation>
    <scope>IDENTIFICATION</scope>
</reference>
<accession>A0A7M7J1D2</accession>
<evidence type="ECO:0000259" key="4">
    <source>
        <dbReference type="SMART" id="SM00474"/>
    </source>
</evidence>
<evidence type="ECO:0000256" key="1">
    <source>
        <dbReference type="ARBA" id="ARBA00022722"/>
    </source>
</evidence>
<sequence>MLFEPMTPNRSVENASTCFSVMISSMDSYLKPTLIPDWSTGNTTIKKCLLLGSGVVLGTAGVLLYRARTYCTADLSKARIIFIKSTSDWDRHKKLFLDETHKSGVLGADCEWVSDAVSHMRHKVALIQLAPNESLCFVIQLSKLNSIPVELEEVLKNPEVAKVGVDVCEDAKKLVLDYGVTCSSCLDLRHMVLNTSRARYLAKRGLSLQKLSMDLVGIALDKSILLRRSNWEADILTEKEVLYAANDALASFLVAKKVALLKENCFLVLFRQSRLDAILMKHFGYLFDIAFKNFVNIADTVRAENDNKYEVKIKRKSRQAVRVSPYYDNCVLLAPDGEVLAGIKRKKALWYLNRGAATLVCEEPLTVRLFFEPKGRPILDKKYYTISKDNQCVVCGSRDELVRKNIVPTEYRSFFPSVMTEYNSHDVLLMCVDCHQRSNALNSRLREQLAQKCDAPLSEHKYVVNVKTAQLIRAAKALLKPTASQIPLPRLNELKKIIQRALNVDELSPELLKAIAMQDPRRFNENFRCHGLTVVEHFAANEGGILELEALWRKHFLETMKPAYLPPQWSVNHHRRSLAYEIGQWESEKAEEILKKIGLTRDYCEEIKAEVRLMAKGKTGSLSLEPHFSKQK</sequence>
<dbReference type="SMART" id="SM00474">
    <property type="entry name" value="35EXOc"/>
    <property type="match status" value="1"/>
</dbReference>
<dbReference type="GO" id="GO:0003676">
    <property type="term" value="F:nucleic acid binding"/>
    <property type="evidence" value="ECO:0007669"/>
    <property type="project" value="InterPro"/>
</dbReference>